<protein>
    <submittedName>
        <fullName evidence="1">Uncharacterized protein</fullName>
    </submittedName>
</protein>
<name>A0ABQ9ATP3_9ROSI</name>
<dbReference type="Proteomes" id="UP001141253">
    <property type="component" value="Chromosome 13"/>
</dbReference>
<evidence type="ECO:0000313" key="2">
    <source>
        <dbReference type="Proteomes" id="UP001141253"/>
    </source>
</evidence>
<reference evidence="1" key="1">
    <citation type="submission" date="2022-10" db="EMBL/GenBank/DDBJ databases">
        <authorList>
            <person name="Hyden B.L."/>
            <person name="Feng K."/>
            <person name="Yates T."/>
            <person name="Jawdy S."/>
            <person name="Smart L.B."/>
            <person name="Muchero W."/>
        </authorList>
    </citation>
    <scope>NUCLEOTIDE SEQUENCE</scope>
    <source>
        <tissue evidence="1">Shoot tip</tissue>
    </source>
</reference>
<proteinExistence type="predicted"/>
<keyword evidence="2" id="KW-1185">Reference proteome</keyword>
<dbReference type="EMBL" id="JAPFFI010000015">
    <property type="protein sequence ID" value="KAJ6360181.1"/>
    <property type="molecule type" value="Genomic_DNA"/>
</dbReference>
<evidence type="ECO:0000313" key="1">
    <source>
        <dbReference type="EMBL" id="KAJ6360181.1"/>
    </source>
</evidence>
<sequence length="66" mass="8092">MLFHSYLYLDYFFFQVKYRKINFKTRGLVFYPFSSYIMNLLKSPLESFCTSNNVLELNLILEFRNL</sequence>
<accession>A0ABQ9ATP3</accession>
<reference evidence="1" key="2">
    <citation type="journal article" date="2023" name="Int. J. Mol. Sci.">
        <title>De Novo Assembly and Annotation of 11 Diverse Shrub Willow (Salix) Genomes Reveals Novel Gene Organization in Sex-Linked Regions.</title>
        <authorList>
            <person name="Hyden B."/>
            <person name="Feng K."/>
            <person name="Yates T.B."/>
            <person name="Jawdy S."/>
            <person name="Cereghino C."/>
            <person name="Smart L.B."/>
            <person name="Muchero W."/>
        </authorList>
    </citation>
    <scope>NUCLEOTIDE SEQUENCE</scope>
    <source>
        <tissue evidence="1">Shoot tip</tissue>
    </source>
</reference>
<gene>
    <name evidence="1" type="ORF">OIU77_004231</name>
</gene>
<organism evidence="1 2">
    <name type="scientific">Salix suchowensis</name>
    <dbReference type="NCBI Taxonomy" id="1278906"/>
    <lineage>
        <taxon>Eukaryota</taxon>
        <taxon>Viridiplantae</taxon>
        <taxon>Streptophyta</taxon>
        <taxon>Embryophyta</taxon>
        <taxon>Tracheophyta</taxon>
        <taxon>Spermatophyta</taxon>
        <taxon>Magnoliopsida</taxon>
        <taxon>eudicotyledons</taxon>
        <taxon>Gunneridae</taxon>
        <taxon>Pentapetalae</taxon>
        <taxon>rosids</taxon>
        <taxon>fabids</taxon>
        <taxon>Malpighiales</taxon>
        <taxon>Salicaceae</taxon>
        <taxon>Saliceae</taxon>
        <taxon>Salix</taxon>
    </lineage>
</organism>
<comment type="caution">
    <text evidence="1">The sequence shown here is derived from an EMBL/GenBank/DDBJ whole genome shotgun (WGS) entry which is preliminary data.</text>
</comment>